<keyword evidence="3" id="KW-0812">Transmembrane</keyword>
<name>A0AA38R9T8_9PEZI</name>
<keyword evidence="3" id="KW-1133">Transmembrane helix</keyword>
<evidence type="ECO:0000313" key="7">
    <source>
        <dbReference type="Proteomes" id="UP001174691"/>
    </source>
</evidence>
<keyword evidence="6" id="KW-0378">Hydrolase</keyword>
<dbReference type="PRINTS" id="PR00792">
    <property type="entry name" value="PEPSIN"/>
</dbReference>
<dbReference type="PANTHER" id="PTHR47966">
    <property type="entry name" value="BETA-SITE APP-CLEAVING ENZYME, ISOFORM A-RELATED"/>
    <property type="match status" value="1"/>
</dbReference>
<dbReference type="GO" id="GO:0004190">
    <property type="term" value="F:aspartic-type endopeptidase activity"/>
    <property type="evidence" value="ECO:0007669"/>
    <property type="project" value="InterPro"/>
</dbReference>
<dbReference type="SUPFAM" id="SSF50630">
    <property type="entry name" value="Acid proteases"/>
    <property type="match status" value="1"/>
</dbReference>
<feature type="signal peptide" evidence="4">
    <location>
        <begin position="1"/>
        <end position="19"/>
    </location>
</feature>
<dbReference type="InterPro" id="IPR021109">
    <property type="entry name" value="Peptidase_aspartic_dom_sf"/>
</dbReference>
<protein>
    <submittedName>
        <fullName evidence="6">Acid protease</fullName>
    </submittedName>
</protein>
<comment type="similarity">
    <text evidence="1">Belongs to the peptidase A1 family.</text>
</comment>
<dbReference type="InterPro" id="IPR033121">
    <property type="entry name" value="PEPTIDASE_A1"/>
</dbReference>
<dbReference type="InterPro" id="IPR001461">
    <property type="entry name" value="Aspartic_peptidase_A1"/>
</dbReference>
<evidence type="ECO:0000313" key="6">
    <source>
        <dbReference type="EMBL" id="KAJ9130369.1"/>
    </source>
</evidence>
<feature type="compositionally biased region" description="Polar residues" evidence="2">
    <location>
        <begin position="618"/>
        <end position="628"/>
    </location>
</feature>
<evidence type="ECO:0000256" key="1">
    <source>
        <dbReference type="ARBA" id="ARBA00007447"/>
    </source>
</evidence>
<reference evidence="6" key="1">
    <citation type="submission" date="2022-07" db="EMBL/GenBank/DDBJ databases">
        <title>Fungi with potential for degradation of polypropylene.</title>
        <authorList>
            <person name="Gostincar C."/>
        </authorList>
    </citation>
    <scope>NUCLEOTIDE SEQUENCE</scope>
    <source>
        <strain evidence="6">EXF-13287</strain>
    </source>
</reference>
<sequence>MRSVAIICAVAALIKSSLSDGTPEALVIPASQYWEGVDGPWSSFDLRVGTPEQPVRVLVSTASPQTMVVVSDGGCSDTVFNATGGPVPQGCAGSRGNLFTRNASSTWQDMGLYEINQNGVGLEANLGYSQRAEFGLETLAIGLLGPSLSNQTVAGIATPEPFYMGIFGLNNQPVNYSNVGNYSAPSFLTTLKDQKKIPSLSWSYTAGAKYRLKKVLGQLVFSGYDTSRFTENGVSFTMAEDVTRDLVVGLQSISFSGSTSAILLSSPIDIYIDSTDPNLWLPDEAVDAFEKAFNLTLDSASGLYLMDATQREALRNAKPQVTFRLSDVRSGGDTVAITLPYEAFDLTAEYPLVPSTSYYFPLKRANSSAQYTLGRVFLQEAYLSADYERNVFNVSACVWNEGAKQNIVTITSKDTASDPASSGNPSSPGPSDPKKGLGGGAIAGIVVGVVAAVLLAIALAFCLLRKRRKWLSQGFAKTVHTPEPDESVLKGPVFNSGTQSSATNTHSSPFSAADIAVPARSTAEYSRSGADTPARTVTTNENSVAGGSTVELDGRDTLVRPNTELDGTEVRPVAKNPGVYELPGTEVAGGNNPSRENSTPSRAGSSPSNDSREGGNSPPGTYVSTLGTTWERDERGNHELVSPTTPRHGQGHGPRAF</sequence>
<accession>A0AA38R9T8</accession>
<evidence type="ECO:0000259" key="5">
    <source>
        <dbReference type="PROSITE" id="PS51767"/>
    </source>
</evidence>
<keyword evidence="6" id="KW-0645">Protease</keyword>
<dbReference type="AlphaFoldDB" id="A0AA38R9T8"/>
<feature type="chain" id="PRO_5041272025" evidence="4">
    <location>
        <begin position="20"/>
        <end position="657"/>
    </location>
</feature>
<keyword evidence="4" id="KW-0732">Signal</keyword>
<dbReference type="GO" id="GO:0000324">
    <property type="term" value="C:fungal-type vacuole"/>
    <property type="evidence" value="ECO:0007669"/>
    <property type="project" value="TreeGrafter"/>
</dbReference>
<feature type="region of interest" description="Disordered" evidence="2">
    <location>
        <begin position="523"/>
        <end position="657"/>
    </location>
</feature>
<organism evidence="6 7">
    <name type="scientific">Coniochaeta hoffmannii</name>
    <dbReference type="NCBI Taxonomy" id="91930"/>
    <lineage>
        <taxon>Eukaryota</taxon>
        <taxon>Fungi</taxon>
        <taxon>Dikarya</taxon>
        <taxon>Ascomycota</taxon>
        <taxon>Pezizomycotina</taxon>
        <taxon>Sordariomycetes</taxon>
        <taxon>Sordariomycetidae</taxon>
        <taxon>Coniochaetales</taxon>
        <taxon>Coniochaetaceae</taxon>
        <taxon>Coniochaeta</taxon>
    </lineage>
</organism>
<feature type="compositionally biased region" description="Polar residues" evidence="2">
    <location>
        <begin position="535"/>
        <end position="546"/>
    </location>
</feature>
<dbReference type="GO" id="GO:0006508">
    <property type="term" value="P:proteolysis"/>
    <property type="evidence" value="ECO:0007669"/>
    <property type="project" value="UniProtKB-KW"/>
</dbReference>
<dbReference type="PROSITE" id="PS51767">
    <property type="entry name" value="PEPTIDASE_A1"/>
    <property type="match status" value="1"/>
</dbReference>
<dbReference type="Gene3D" id="2.40.70.10">
    <property type="entry name" value="Acid Proteases"/>
    <property type="match status" value="2"/>
</dbReference>
<gene>
    <name evidence="6" type="ORF">NKR19_g9916</name>
</gene>
<feature type="transmembrane region" description="Helical" evidence="3">
    <location>
        <begin position="441"/>
        <end position="464"/>
    </location>
</feature>
<feature type="region of interest" description="Disordered" evidence="2">
    <location>
        <begin position="414"/>
        <end position="435"/>
    </location>
</feature>
<dbReference type="InterPro" id="IPR034164">
    <property type="entry name" value="Pepsin-like_dom"/>
</dbReference>
<keyword evidence="3" id="KW-0472">Membrane</keyword>
<evidence type="ECO:0000256" key="3">
    <source>
        <dbReference type="SAM" id="Phobius"/>
    </source>
</evidence>
<dbReference type="EMBL" id="JANBVN010000273">
    <property type="protein sequence ID" value="KAJ9130369.1"/>
    <property type="molecule type" value="Genomic_DNA"/>
</dbReference>
<feature type="domain" description="Peptidase A1" evidence="5">
    <location>
        <begin position="42"/>
        <end position="395"/>
    </location>
</feature>
<dbReference type="PANTHER" id="PTHR47966:SF51">
    <property type="entry name" value="BETA-SITE APP-CLEAVING ENZYME, ISOFORM A-RELATED"/>
    <property type="match status" value="1"/>
</dbReference>
<dbReference type="CDD" id="cd05471">
    <property type="entry name" value="pepsin_like"/>
    <property type="match status" value="1"/>
</dbReference>
<proteinExistence type="inferred from homology"/>
<evidence type="ECO:0000256" key="4">
    <source>
        <dbReference type="SAM" id="SignalP"/>
    </source>
</evidence>
<comment type="caution">
    <text evidence="6">The sequence shown here is derived from an EMBL/GenBank/DDBJ whole genome shotgun (WGS) entry which is preliminary data.</text>
</comment>
<feature type="region of interest" description="Disordered" evidence="2">
    <location>
        <begin position="481"/>
        <end position="509"/>
    </location>
</feature>
<feature type="compositionally biased region" description="Low complexity" evidence="2">
    <location>
        <begin position="417"/>
        <end position="426"/>
    </location>
</feature>
<keyword evidence="7" id="KW-1185">Reference proteome</keyword>
<feature type="compositionally biased region" description="Polar residues" evidence="2">
    <location>
        <begin position="591"/>
        <end position="609"/>
    </location>
</feature>
<dbReference type="Proteomes" id="UP001174691">
    <property type="component" value="Unassembled WGS sequence"/>
</dbReference>
<evidence type="ECO:0000256" key="2">
    <source>
        <dbReference type="SAM" id="MobiDB-lite"/>
    </source>
</evidence>
<dbReference type="Pfam" id="PF00026">
    <property type="entry name" value="Asp"/>
    <property type="match status" value="1"/>
</dbReference>
<feature type="compositionally biased region" description="Polar residues" evidence="2">
    <location>
        <begin position="495"/>
        <end position="509"/>
    </location>
</feature>